<protein>
    <submittedName>
        <fullName evidence="1">Uncharacterized protein</fullName>
    </submittedName>
</protein>
<dbReference type="KEGG" id="cdet:87951219"/>
<dbReference type="GeneID" id="87951219"/>
<keyword evidence="2" id="KW-1185">Reference proteome</keyword>
<dbReference type="AlphaFoldDB" id="A0AAX4J2Z9"/>
<gene>
    <name evidence="1" type="ORF">CDEST_14719</name>
</gene>
<organism evidence="1 2">
    <name type="scientific">Colletotrichum destructivum</name>
    <dbReference type="NCBI Taxonomy" id="34406"/>
    <lineage>
        <taxon>Eukaryota</taxon>
        <taxon>Fungi</taxon>
        <taxon>Dikarya</taxon>
        <taxon>Ascomycota</taxon>
        <taxon>Pezizomycotina</taxon>
        <taxon>Sordariomycetes</taxon>
        <taxon>Hypocreomycetidae</taxon>
        <taxon>Glomerellales</taxon>
        <taxon>Glomerellaceae</taxon>
        <taxon>Colletotrichum</taxon>
        <taxon>Colletotrichum destructivum species complex</taxon>
    </lineage>
</organism>
<evidence type="ECO:0000313" key="2">
    <source>
        <dbReference type="Proteomes" id="UP001322277"/>
    </source>
</evidence>
<accession>A0AAX4J2Z9</accession>
<name>A0AAX4J2Z9_9PEZI</name>
<dbReference type="EMBL" id="CP137314">
    <property type="protein sequence ID" value="WQF89705.1"/>
    <property type="molecule type" value="Genomic_DNA"/>
</dbReference>
<dbReference type="Proteomes" id="UP001322277">
    <property type="component" value="Chromosome 10"/>
</dbReference>
<proteinExistence type="predicted"/>
<sequence>MPIVTAEASLPPPHLGFHASRNSKLFFCRNRGRSKCASDACLGSALSRAVTPASFSNEATEDPLPKHHWLCQSSPITIWQIDEKRKQVTVGG</sequence>
<dbReference type="RefSeq" id="XP_062786926.1">
    <property type="nucleotide sequence ID" value="XM_062930875.1"/>
</dbReference>
<evidence type="ECO:0000313" key="1">
    <source>
        <dbReference type="EMBL" id="WQF89705.1"/>
    </source>
</evidence>
<reference evidence="2" key="1">
    <citation type="journal article" date="2023" name="bioRxiv">
        <title>Complete genome of the Medicago anthracnose fungus, Colletotrichum destructivum, reveals a mini-chromosome-like region within a core chromosome.</title>
        <authorList>
            <person name="Lapalu N."/>
            <person name="Simon A."/>
            <person name="Lu A."/>
            <person name="Plaumann P.-L."/>
            <person name="Amselem J."/>
            <person name="Pigne S."/>
            <person name="Auger A."/>
            <person name="Koch C."/>
            <person name="Dallery J.-F."/>
            <person name="O'Connell R.J."/>
        </authorList>
    </citation>
    <scope>NUCLEOTIDE SEQUENCE [LARGE SCALE GENOMIC DNA]</scope>
    <source>
        <strain evidence="2">CBS 520.97</strain>
    </source>
</reference>